<gene>
    <name evidence="1" type="ORF">NARC_10232</name>
</gene>
<proteinExistence type="predicted"/>
<organism evidence="1 2">
    <name type="scientific">Candidatus Nitrosocosmicus arcticus</name>
    <dbReference type="NCBI Taxonomy" id="2035267"/>
    <lineage>
        <taxon>Archaea</taxon>
        <taxon>Nitrososphaerota</taxon>
        <taxon>Nitrososphaeria</taxon>
        <taxon>Nitrososphaerales</taxon>
        <taxon>Nitrososphaeraceae</taxon>
        <taxon>Candidatus Nitrosocosmicus</taxon>
    </lineage>
</organism>
<comment type="caution">
    <text evidence="1">The sequence shown here is derived from an EMBL/GenBank/DDBJ whole genome shotgun (WGS) entry which is preliminary data.</text>
</comment>
<sequence length="113" mass="13073">MNFSNYKSTIEQISTKFNKILNDTYKFIRKKCSLIDIDKAIELYEPILNLEDVATIRLFTINYDLAIERTSSQIGISILRVGRGKTDTNVFLFGIQHPLNHILSYIPSMIKPF</sequence>
<dbReference type="AlphaFoldDB" id="A0A557SYZ4"/>
<name>A0A557SYZ4_9ARCH</name>
<protein>
    <submittedName>
        <fullName evidence="1">Uncharacterized protein</fullName>
    </submittedName>
</protein>
<reference evidence="1 2" key="1">
    <citation type="journal article" date="2019" name="Front. Microbiol.">
        <title>Ammonia Oxidation by the Arctic Terrestrial Thaumarchaeote Candidatus Nitrosocosmicus arcticus Is Stimulated by Increasing Temperatures.</title>
        <authorList>
            <person name="Alves R.J.E."/>
            <person name="Kerou M."/>
            <person name="Zappe A."/>
            <person name="Bittner R."/>
            <person name="Abby S.S."/>
            <person name="Schmidt H.A."/>
            <person name="Pfeifer K."/>
            <person name="Schleper C."/>
        </authorList>
    </citation>
    <scope>NUCLEOTIDE SEQUENCE [LARGE SCALE GENOMIC DNA]</scope>
    <source>
        <strain evidence="1 2">Kfb</strain>
    </source>
</reference>
<dbReference type="RefSeq" id="WP_144728383.1">
    <property type="nucleotide sequence ID" value="NZ_ML675578.1"/>
</dbReference>
<evidence type="ECO:0000313" key="2">
    <source>
        <dbReference type="Proteomes" id="UP000315289"/>
    </source>
</evidence>
<evidence type="ECO:0000313" key="1">
    <source>
        <dbReference type="EMBL" id="TVP41826.1"/>
    </source>
</evidence>
<dbReference type="EMBL" id="VOAH01000001">
    <property type="protein sequence ID" value="TVP41826.1"/>
    <property type="molecule type" value="Genomic_DNA"/>
</dbReference>
<dbReference type="Proteomes" id="UP000315289">
    <property type="component" value="Unassembled WGS sequence"/>
</dbReference>
<keyword evidence="2" id="KW-1185">Reference proteome</keyword>
<accession>A0A557SYZ4</accession>